<dbReference type="GO" id="GO:0043240">
    <property type="term" value="C:Fanconi anaemia nuclear complex"/>
    <property type="evidence" value="ECO:0007669"/>
    <property type="project" value="InterPro"/>
</dbReference>
<reference evidence="1" key="2">
    <citation type="submission" date="2025-09" db="UniProtKB">
        <authorList>
            <consortium name="Ensembl"/>
        </authorList>
    </citation>
    <scope>IDENTIFICATION</scope>
</reference>
<dbReference type="GO" id="GO:0036297">
    <property type="term" value="P:interstrand cross-link repair"/>
    <property type="evidence" value="ECO:0007669"/>
    <property type="project" value="InterPro"/>
</dbReference>
<dbReference type="Pfam" id="PF11107">
    <property type="entry name" value="FANCF"/>
    <property type="match status" value="1"/>
</dbReference>
<sequence>MEATLKNLSSTIELLAVAARSGDVRLWDRQSLSRAFHWACYCEHLFSKYHQNPQIRGIMEIQLQHTNSRLRAVFADYADLSFLDLSHCQHLLLTGLLNNPNLPLSIMKILFDTTKPAHVKPGEYQDSTGLCSRIIQCKSAHKILSPLTCHSGVSAEVQGTFLNKSLHTLLSQGGEPCRAQCFLDTVLQGCKGAEHFYLVLAAALLTGENAHAQTASVDFLQDWLQQNHSLLQHMCFTLPTSILKNLAREHIKFRDMYCAVLKKWAADMEYCVDDGEWTQSATSTTVSFQEVTERFVVLFEACPTLRTTVEKELNDLRISDGDFDVRGLSVWGDLLTEIPYACGSR</sequence>
<dbReference type="InterPro" id="IPR038505">
    <property type="entry name" value="FANCF_C_sf"/>
</dbReference>
<dbReference type="PANTHER" id="PTHR14449:SF2">
    <property type="entry name" value="FANCONI ANEMIA GROUP F PROTEIN"/>
    <property type="match status" value="1"/>
</dbReference>
<dbReference type="STRING" id="109280.ENSHCOP00000015721"/>
<dbReference type="Gene3D" id="1.25.40.490">
    <property type="match status" value="1"/>
</dbReference>
<dbReference type="Proteomes" id="UP000264820">
    <property type="component" value="Unplaced"/>
</dbReference>
<dbReference type="InterPro" id="IPR035428">
    <property type="entry name" value="FANCF"/>
</dbReference>
<protein>
    <submittedName>
        <fullName evidence="1">FA complementation group F</fullName>
    </submittedName>
</protein>
<dbReference type="PANTHER" id="PTHR14449">
    <property type="entry name" value="FANCONI ANEMIA GROUP F PROTEIN FANCF"/>
    <property type="match status" value="1"/>
</dbReference>
<dbReference type="Ensembl" id="ENSHCOT00000023715.1">
    <property type="protein sequence ID" value="ENSHCOP00000015721.1"/>
    <property type="gene ID" value="ENSHCOG00000019386.1"/>
</dbReference>
<evidence type="ECO:0000313" key="1">
    <source>
        <dbReference type="Ensembl" id="ENSHCOP00000015721.1"/>
    </source>
</evidence>
<keyword evidence="2" id="KW-1185">Reference proteome</keyword>
<evidence type="ECO:0000313" key="2">
    <source>
        <dbReference type="Proteomes" id="UP000264820"/>
    </source>
</evidence>
<reference evidence="1" key="1">
    <citation type="submission" date="2025-08" db="UniProtKB">
        <authorList>
            <consortium name="Ensembl"/>
        </authorList>
    </citation>
    <scope>IDENTIFICATION</scope>
</reference>
<name>A0A3Q2YCZ3_HIPCM</name>
<dbReference type="OMA" id="LQWARYL"/>
<dbReference type="GeneTree" id="ENSGT00390000005623"/>
<organism evidence="1 2">
    <name type="scientific">Hippocampus comes</name>
    <name type="common">Tiger tail seahorse</name>
    <dbReference type="NCBI Taxonomy" id="109280"/>
    <lineage>
        <taxon>Eukaryota</taxon>
        <taxon>Metazoa</taxon>
        <taxon>Chordata</taxon>
        <taxon>Craniata</taxon>
        <taxon>Vertebrata</taxon>
        <taxon>Euteleostomi</taxon>
        <taxon>Actinopterygii</taxon>
        <taxon>Neopterygii</taxon>
        <taxon>Teleostei</taxon>
        <taxon>Neoteleostei</taxon>
        <taxon>Acanthomorphata</taxon>
        <taxon>Syngnathiaria</taxon>
        <taxon>Syngnathiformes</taxon>
        <taxon>Syngnathoidei</taxon>
        <taxon>Syngnathidae</taxon>
        <taxon>Hippocampus</taxon>
    </lineage>
</organism>
<accession>A0A3Q2YCZ3</accession>
<proteinExistence type="predicted"/>
<dbReference type="AlphaFoldDB" id="A0A3Q2YCZ3"/>